<evidence type="ECO:0000259" key="4">
    <source>
        <dbReference type="PROSITE" id="PS50887"/>
    </source>
</evidence>
<dbReference type="InterPro" id="IPR043128">
    <property type="entry name" value="Rev_trsase/Diguanyl_cyclase"/>
</dbReference>
<dbReference type="FunFam" id="3.30.70.270:FF:000001">
    <property type="entry name" value="Diguanylate cyclase domain protein"/>
    <property type="match status" value="1"/>
</dbReference>
<dbReference type="InterPro" id="IPR000014">
    <property type="entry name" value="PAS"/>
</dbReference>
<dbReference type="InterPro" id="IPR035965">
    <property type="entry name" value="PAS-like_dom_sf"/>
</dbReference>
<dbReference type="PROSITE" id="PS50113">
    <property type="entry name" value="PAC"/>
    <property type="match status" value="1"/>
</dbReference>
<feature type="compositionally biased region" description="Polar residues" evidence="2">
    <location>
        <begin position="9"/>
        <end position="18"/>
    </location>
</feature>
<dbReference type="Pfam" id="PF00990">
    <property type="entry name" value="GGDEF"/>
    <property type="match status" value="1"/>
</dbReference>
<feature type="region of interest" description="Disordered" evidence="2">
    <location>
        <begin position="1"/>
        <end position="22"/>
    </location>
</feature>
<feature type="compositionally biased region" description="Pro residues" evidence="2">
    <location>
        <begin position="581"/>
        <end position="599"/>
    </location>
</feature>
<dbReference type="Gene3D" id="3.30.70.270">
    <property type="match status" value="1"/>
</dbReference>
<name>A0A5M6IBF6_9PROT</name>
<evidence type="ECO:0000259" key="3">
    <source>
        <dbReference type="PROSITE" id="PS50113"/>
    </source>
</evidence>
<dbReference type="Gene3D" id="3.30.450.20">
    <property type="entry name" value="PAS domain"/>
    <property type="match status" value="1"/>
</dbReference>
<dbReference type="OrthoDB" id="7216521at2"/>
<evidence type="ECO:0000313" key="5">
    <source>
        <dbReference type="EMBL" id="KAA5605573.1"/>
    </source>
</evidence>
<evidence type="ECO:0000256" key="2">
    <source>
        <dbReference type="SAM" id="MobiDB-lite"/>
    </source>
</evidence>
<proteinExistence type="predicted"/>
<dbReference type="InterPro" id="IPR050469">
    <property type="entry name" value="Diguanylate_Cyclase"/>
</dbReference>
<evidence type="ECO:0000256" key="1">
    <source>
        <dbReference type="ARBA" id="ARBA00012528"/>
    </source>
</evidence>
<dbReference type="CDD" id="cd00130">
    <property type="entry name" value="PAS"/>
    <property type="match status" value="1"/>
</dbReference>
<dbReference type="Proteomes" id="UP000324065">
    <property type="component" value="Unassembled WGS sequence"/>
</dbReference>
<dbReference type="InterPro" id="IPR000700">
    <property type="entry name" value="PAS-assoc_C"/>
</dbReference>
<dbReference type="InterPro" id="IPR029787">
    <property type="entry name" value="Nucleotide_cyclase"/>
</dbReference>
<dbReference type="AlphaFoldDB" id="A0A5M6IBF6"/>
<evidence type="ECO:0000313" key="6">
    <source>
        <dbReference type="Proteomes" id="UP000324065"/>
    </source>
</evidence>
<dbReference type="InterPro" id="IPR000160">
    <property type="entry name" value="GGDEF_dom"/>
</dbReference>
<dbReference type="Gene3D" id="3.30.450.40">
    <property type="match status" value="1"/>
</dbReference>
<comment type="caution">
    <text evidence="5">The sequence shown here is derived from an EMBL/GenBank/DDBJ whole genome shotgun (WGS) entry which is preliminary data.</text>
</comment>
<reference evidence="5 6" key="1">
    <citation type="submission" date="2019-09" db="EMBL/GenBank/DDBJ databases">
        <title>Genome sequence of Roseospira marina, one of the more divergent members of the non-sulfur purple photosynthetic bacterial family, the Rhodospirillaceae.</title>
        <authorList>
            <person name="Meyer T."/>
            <person name="Kyndt J."/>
        </authorList>
    </citation>
    <scope>NUCLEOTIDE SEQUENCE [LARGE SCALE GENOMIC DNA]</scope>
    <source>
        <strain evidence="5 6">DSM 15113</strain>
    </source>
</reference>
<keyword evidence="6" id="KW-1185">Reference proteome</keyword>
<protein>
    <recommendedName>
        <fullName evidence="1">diguanylate cyclase</fullName>
        <ecNumber evidence="1">2.7.7.65</ecNumber>
    </recommendedName>
</protein>
<accession>A0A5M6IBF6</accession>
<dbReference type="SUPFAM" id="SSF55073">
    <property type="entry name" value="Nucleotide cyclase"/>
    <property type="match status" value="1"/>
</dbReference>
<dbReference type="InterPro" id="IPR029016">
    <property type="entry name" value="GAF-like_dom_sf"/>
</dbReference>
<gene>
    <name evidence="5" type="ORF">F1188_10050</name>
</gene>
<organism evidence="5 6">
    <name type="scientific">Roseospira marina</name>
    <dbReference type="NCBI Taxonomy" id="140057"/>
    <lineage>
        <taxon>Bacteria</taxon>
        <taxon>Pseudomonadati</taxon>
        <taxon>Pseudomonadota</taxon>
        <taxon>Alphaproteobacteria</taxon>
        <taxon>Rhodospirillales</taxon>
        <taxon>Rhodospirillaceae</taxon>
        <taxon>Roseospira</taxon>
    </lineage>
</organism>
<dbReference type="GO" id="GO:0005886">
    <property type="term" value="C:plasma membrane"/>
    <property type="evidence" value="ECO:0007669"/>
    <property type="project" value="TreeGrafter"/>
</dbReference>
<dbReference type="EC" id="2.7.7.65" evidence="1"/>
<feature type="region of interest" description="Disordered" evidence="2">
    <location>
        <begin position="571"/>
        <end position="619"/>
    </location>
</feature>
<sequence length="619" mass="66456">MVRRESGQRLETTATGARQNGGAPDSIALSSLLAYAGPAALFDGAGHVLAQNHHAHSLVELMAHPDAVSLRAALQSALDTAMPIMRSARGLDDSGVSSFDLTLLPSADHRVVLVLARDTSLDTSLRSALAESRARFKDFVDLSSDFAWETGLDGRLVFVSPGGALGRSARDLVGTNPLDLIDPGGRTDAGTLFATRQRRRDVELWARDNRGRRVRLLASATPILAADNTWLGTRGICRDITEQHVKDVALRRAQERDRVRSHVVRTFRDQVDVETMLTVAAGALAHGVGATTCQILRRSTESTAILPPQDPAGTPELVLGGRYGPDLGPPPPAALARAMHGGDETMRFQFWETRTETHAILAIGTSHRQAPNGAVVLWRPAERGAWTADDRLLILDVAGQVGIANEQIARYETVRDQSRTDPLTGLLNRRGFMLDVERRLRRLAHSERPAALLYIDLDNFKPVNDRYGHARGDQVLILMAEILSTRTRPTDLIARLGGDEFAVWLEDADAEGSRLKADNLLSGSALLRTLSADTAAPLSMSIGIAVTSGARPETVESLCDRADAAMYRAKQTGKSRHFLAAPPPDTPPDTPPGGPPDAPPTGGSASEPTHHGIAGSSEG</sequence>
<dbReference type="SUPFAM" id="SSF55781">
    <property type="entry name" value="GAF domain-like"/>
    <property type="match status" value="1"/>
</dbReference>
<dbReference type="EMBL" id="VWPJ01000008">
    <property type="protein sequence ID" value="KAA5605573.1"/>
    <property type="molecule type" value="Genomic_DNA"/>
</dbReference>
<dbReference type="SMART" id="SM00267">
    <property type="entry name" value="GGDEF"/>
    <property type="match status" value="1"/>
</dbReference>
<feature type="domain" description="GGDEF" evidence="4">
    <location>
        <begin position="448"/>
        <end position="582"/>
    </location>
</feature>
<dbReference type="GO" id="GO:0052621">
    <property type="term" value="F:diguanylate cyclase activity"/>
    <property type="evidence" value="ECO:0007669"/>
    <property type="project" value="UniProtKB-EC"/>
</dbReference>
<feature type="domain" description="PAC" evidence="3">
    <location>
        <begin position="200"/>
        <end position="252"/>
    </location>
</feature>
<dbReference type="PROSITE" id="PS50887">
    <property type="entry name" value="GGDEF"/>
    <property type="match status" value="1"/>
</dbReference>
<dbReference type="NCBIfam" id="TIGR00229">
    <property type="entry name" value="sensory_box"/>
    <property type="match status" value="1"/>
</dbReference>
<dbReference type="GO" id="GO:1902201">
    <property type="term" value="P:negative regulation of bacterial-type flagellum-dependent cell motility"/>
    <property type="evidence" value="ECO:0007669"/>
    <property type="project" value="TreeGrafter"/>
</dbReference>
<dbReference type="PANTHER" id="PTHR45138">
    <property type="entry name" value="REGULATORY COMPONENTS OF SENSORY TRANSDUCTION SYSTEM"/>
    <property type="match status" value="1"/>
</dbReference>
<dbReference type="GO" id="GO:0043709">
    <property type="term" value="P:cell adhesion involved in single-species biofilm formation"/>
    <property type="evidence" value="ECO:0007669"/>
    <property type="project" value="TreeGrafter"/>
</dbReference>
<dbReference type="PANTHER" id="PTHR45138:SF24">
    <property type="entry name" value="DIGUANYLATE CYCLASE DGCC-RELATED"/>
    <property type="match status" value="1"/>
</dbReference>
<dbReference type="SUPFAM" id="SSF55785">
    <property type="entry name" value="PYP-like sensor domain (PAS domain)"/>
    <property type="match status" value="1"/>
</dbReference>
<dbReference type="CDD" id="cd01949">
    <property type="entry name" value="GGDEF"/>
    <property type="match status" value="1"/>
</dbReference>
<dbReference type="NCBIfam" id="TIGR00254">
    <property type="entry name" value="GGDEF"/>
    <property type="match status" value="1"/>
</dbReference>